<gene>
    <name evidence="1" type="ORF">AJAP_24785</name>
</gene>
<dbReference type="SUPFAM" id="SSF50249">
    <property type="entry name" value="Nucleic acid-binding proteins"/>
    <property type="match status" value="1"/>
</dbReference>
<evidence type="ECO:0000313" key="2">
    <source>
        <dbReference type="Proteomes" id="UP000028492"/>
    </source>
</evidence>
<organism evidence="1 2">
    <name type="scientific">Amycolatopsis japonica</name>
    <dbReference type="NCBI Taxonomy" id="208439"/>
    <lineage>
        <taxon>Bacteria</taxon>
        <taxon>Bacillati</taxon>
        <taxon>Actinomycetota</taxon>
        <taxon>Actinomycetes</taxon>
        <taxon>Pseudonocardiales</taxon>
        <taxon>Pseudonocardiaceae</taxon>
        <taxon>Amycolatopsis</taxon>
        <taxon>Amycolatopsis japonica group</taxon>
    </lineage>
</organism>
<accession>A0A075UZD7</accession>
<dbReference type="EMBL" id="CP008953">
    <property type="protein sequence ID" value="AIG77806.1"/>
    <property type="molecule type" value="Genomic_DNA"/>
</dbReference>
<name>A0A075UZD7_9PSEU</name>
<dbReference type="Proteomes" id="UP000028492">
    <property type="component" value="Chromosome"/>
</dbReference>
<evidence type="ECO:0000313" key="1">
    <source>
        <dbReference type="EMBL" id="AIG77806.1"/>
    </source>
</evidence>
<protein>
    <submittedName>
        <fullName evidence="1">Uncharacterized protein</fullName>
    </submittedName>
</protein>
<dbReference type="AlphaFoldDB" id="A0A075UZD7"/>
<dbReference type="STRING" id="208439.AJAP_24785"/>
<dbReference type="InterPro" id="IPR012340">
    <property type="entry name" value="NA-bd_OB-fold"/>
</dbReference>
<dbReference type="Gene3D" id="2.40.50.140">
    <property type="entry name" value="Nucleic acid-binding proteins"/>
    <property type="match status" value="1"/>
</dbReference>
<proteinExistence type="predicted"/>
<sequence length="81" mass="9274">MGTSDGRVHRGRVRSWLVDDGWGVVESADFADPIWVHYSMLEGFGPGEFRKLDVGDEVELTVEHAEQDEFRLRGLWVRSAR</sequence>
<dbReference type="HOGENOM" id="CLU_165504_1_0_11"/>
<reference evidence="1 2" key="1">
    <citation type="journal article" date="2014" name="J. Biotechnol.">
        <title>Complete genome sequence of the actinobacterium Amycolatopsis japonica MG417-CF17(T) (=DSM 44213T) producing (S,S)-N,N'-ethylenediaminedisuccinic acid.</title>
        <authorList>
            <person name="Stegmann E."/>
            <person name="Albersmeier A."/>
            <person name="Spohn M."/>
            <person name="Gert H."/>
            <person name="Weber T."/>
            <person name="Wohlleben W."/>
            <person name="Kalinowski J."/>
            <person name="Ruckert C."/>
        </authorList>
    </citation>
    <scope>NUCLEOTIDE SEQUENCE [LARGE SCALE GENOMIC DNA]</scope>
    <source>
        <strain evidence="2">MG417-CF17 (DSM 44213)</strain>
    </source>
</reference>
<keyword evidence="2" id="KW-1185">Reference proteome</keyword>
<dbReference type="KEGG" id="aja:AJAP_24785"/>
<dbReference type="RefSeq" id="WP_038515511.1">
    <property type="nucleotide sequence ID" value="NZ_CP008953.1"/>
</dbReference>